<keyword evidence="1" id="KW-0732">Signal</keyword>
<dbReference type="RefSeq" id="WP_113950769.1">
    <property type="nucleotide sequence ID" value="NZ_QNQU01000020.1"/>
</dbReference>
<proteinExistence type="predicted"/>
<dbReference type="Proteomes" id="UP000252081">
    <property type="component" value="Unassembled WGS sequence"/>
</dbReference>
<comment type="caution">
    <text evidence="2">The sequence shown here is derived from an EMBL/GenBank/DDBJ whole genome shotgun (WGS) entry which is preliminary data.</text>
</comment>
<organism evidence="2 3">
    <name type="scientific">Pedobacter miscanthi</name>
    <dbReference type="NCBI Taxonomy" id="2259170"/>
    <lineage>
        <taxon>Bacteria</taxon>
        <taxon>Pseudomonadati</taxon>
        <taxon>Bacteroidota</taxon>
        <taxon>Sphingobacteriia</taxon>
        <taxon>Sphingobacteriales</taxon>
        <taxon>Sphingobacteriaceae</taxon>
        <taxon>Pedobacter</taxon>
    </lineage>
</organism>
<evidence type="ECO:0000313" key="3">
    <source>
        <dbReference type="Proteomes" id="UP000252081"/>
    </source>
</evidence>
<gene>
    <name evidence="2" type="ORF">DRW42_20860</name>
</gene>
<evidence type="ECO:0000313" key="2">
    <source>
        <dbReference type="EMBL" id="RBQ03671.1"/>
    </source>
</evidence>
<keyword evidence="3" id="KW-1185">Reference proteome</keyword>
<sequence length="227" mass="25173">MRKLIFCLALLFVGSLHAQTIKFTVGGLVQKPKNAKFAYLVSETPVAGKPDLFVVKPMDGDHFTIQASCSLEGKLLRKGFVFLDERGDITLDDVKSKIKQKVWFVGGSANLKSIYLEDIKLDIENPFNLGSAKIISGGIYLQQSNNAMEAFKDKKLLDFIKQNADSPISLMQLKNLMPMYYGLARSSGTAPNFGSPVELYGALSKRLKESEEGLAIKKTIDEMEKKK</sequence>
<protein>
    <recommendedName>
        <fullName evidence="4">DUF4369 domain-containing protein</fullName>
    </recommendedName>
</protein>
<feature type="signal peptide" evidence="1">
    <location>
        <begin position="1"/>
        <end position="18"/>
    </location>
</feature>
<dbReference type="AlphaFoldDB" id="A0A366KPT5"/>
<evidence type="ECO:0008006" key="4">
    <source>
        <dbReference type="Google" id="ProtNLM"/>
    </source>
</evidence>
<evidence type="ECO:0000256" key="1">
    <source>
        <dbReference type="SAM" id="SignalP"/>
    </source>
</evidence>
<feature type="chain" id="PRO_5016867307" description="DUF4369 domain-containing protein" evidence="1">
    <location>
        <begin position="19"/>
        <end position="227"/>
    </location>
</feature>
<dbReference type="EMBL" id="QNQU01000020">
    <property type="protein sequence ID" value="RBQ03671.1"/>
    <property type="molecule type" value="Genomic_DNA"/>
</dbReference>
<dbReference type="OrthoDB" id="755732at2"/>
<name>A0A366KPT5_9SPHI</name>
<accession>A0A366KPT5</accession>
<reference evidence="2 3" key="1">
    <citation type="submission" date="2018-07" db="EMBL/GenBank/DDBJ databases">
        <title>A draft genome of a endophytic bacteria, a new species of Pedobacter.</title>
        <authorList>
            <person name="Zhang Z.D."/>
            <person name="Chen Z.J."/>
        </authorList>
    </citation>
    <scope>NUCLEOTIDE SEQUENCE [LARGE SCALE GENOMIC DNA]</scope>
    <source>
        <strain evidence="2 3">RS10</strain>
    </source>
</reference>